<evidence type="ECO:0000256" key="3">
    <source>
        <dbReference type="ARBA" id="ARBA00022448"/>
    </source>
</evidence>
<keyword evidence="5 9" id="KW-0997">Cell inner membrane</keyword>
<accession>A0A3L9Y8D5</accession>
<keyword evidence="4 9" id="KW-1003">Cell membrane</keyword>
<comment type="similarity">
    <text evidence="2 9">Belongs to the membrane fusion protein (MFP) (TC 8.A.1) family.</text>
</comment>
<feature type="domain" description="AprE-like long alpha-helical hairpin" evidence="11">
    <location>
        <begin position="90"/>
        <end position="279"/>
    </location>
</feature>
<protein>
    <recommendedName>
        <fullName evidence="9">Membrane fusion protein (MFP) family protein</fullName>
    </recommendedName>
</protein>
<dbReference type="GO" id="GO:0005886">
    <property type="term" value="C:plasma membrane"/>
    <property type="evidence" value="ECO:0007669"/>
    <property type="project" value="UniProtKB-SubCell"/>
</dbReference>
<dbReference type="InterPro" id="IPR058982">
    <property type="entry name" value="Beta-barrel_AprE"/>
</dbReference>
<comment type="subcellular location">
    <subcellularLocation>
        <location evidence="1 9">Cell inner membrane</location>
        <topology evidence="1 9">Single-pass membrane protein</topology>
    </subcellularLocation>
</comment>
<dbReference type="AlphaFoldDB" id="A0A3L9Y8D5"/>
<evidence type="ECO:0000256" key="7">
    <source>
        <dbReference type="ARBA" id="ARBA00022989"/>
    </source>
</evidence>
<dbReference type="Proteomes" id="UP000281343">
    <property type="component" value="Unassembled WGS sequence"/>
</dbReference>
<dbReference type="Pfam" id="PF26002">
    <property type="entry name" value="Beta-barrel_AprE"/>
    <property type="match status" value="1"/>
</dbReference>
<evidence type="ECO:0000256" key="8">
    <source>
        <dbReference type="ARBA" id="ARBA00023136"/>
    </source>
</evidence>
<keyword evidence="6" id="KW-0812">Transmembrane</keyword>
<name>A0A3L9Y8D5_9RHOB</name>
<keyword evidence="8" id="KW-0472">Membrane</keyword>
<keyword evidence="3 9" id="KW-0813">Transport</keyword>
<gene>
    <name evidence="13" type="ORF">D9R08_09515</name>
</gene>
<dbReference type="EMBL" id="RCNT01000004">
    <property type="protein sequence ID" value="RMA42336.1"/>
    <property type="molecule type" value="Genomic_DNA"/>
</dbReference>
<proteinExistence type="inferred from homology"/>
<dbReference type="PRINTS" id="PR01490">
    <property type="entry name" value="RTXTOXIND"/>
</dbReference>
<evidence type="ECO:0000256" key="5">
    <source>
        <dbReference type="ARBA" id="ARBA00022519"/>
    </source>
</evidence>
<feature type="domain" description="AprE-like beta-barrel" evidence="12">
    <location>
        <begin position="323"/>
        <end position="411"/>
    </location>
</feature>
<dbReference type="RefSeq" id="WP_121897816.1">
    <property type="nucleotide sequence ID" value="NZ_RCNT01000004.1"/>
</dbReference>
<evidence type="ECO:0000256" key="9">
    <source>
        <dbReference type="RuleBase" id="RU365093"/>
    </source>
</evidence>
<feature type="coiled-coil region" evidence="10">
    <location>
        <begin position="151"/>
        <end position="192"/>
    </location>
</feature>
<dbReference type="Pfam" id="PF25994">
    <property type="entry name" value="HH_AprE"/>
    <property type="match status" value="1"/>
</dbReference>
<evidence type="ECO:0000259" key="11">
    <source>
        <dbReference type="Pfam" id="PF25994"/>
    </source>
</evidence>
<dbReference type="InterPro" id="IPR010129">
    <property type="entry name" value="T1SS_HlyD"/>
</dbReference>
<evidence type="ECO:0000256" key="1">
    <source>
        <dbReference type="ARBA" id="ARBA00004377"/>
    </source>
</evidence>
<sequence length="434" mass="47924">MSGSTRHWSARFPLFVGFAAIFLMLSGLGAWSVGTQIAGAIVAPGVVEVQSERQVIQHPDGGVVGEILARDGDRVAAGDVLVRLDGTFLRSELAIVESQLAEIFARNARLSAERDGAEALDFGEAPEFEIVDEATIVELIDGQRRLFEARRASLAQEQRQLAEQQSQIERQIEGMEAQIAALRRQLELISGEVVDVQSLFERGLVQGPRLSELLREEARLQGEIGNLTALVAEAETRISGLVIESLRLADQRREEAITRLRDLGFSRIELQERRISLRERIARLDVRAPVPGVVFASSVFAEQSVVQAAQPMMYIVPGDQPLQVAARIDPIDIDQVYPGQDVALMFTTFNRRTTPEVPGTVLRVSADAETDEARGVTYYQAIIVPDEDTIAATPDLALLPGMPVETFLKTEDRAPLSYLTHPLTVYFQRAFREE</sequence>
<dbReference type="InterPro" id="IPR050739">
    <property type="entry name" value="MFP"/>
</dbReference>
<organism evidence="13 14">
    <name type="scientific">Rhodophyticola porphyridii</name>
    <dbReference type="NCBI Taxonomy" id="1852017"/>
    <lineage>
        <taxon>Bacteria</taxon>
        <taxon>Pseudomonadati</taxon>
        <taxon>Pseudomonadota</taxon>
        <taxon>Alphaproteobacteria</taxon>
        <taxon>Rhodobacterales</taxon>
        <taxon>Roseobacteraceae</taxon>
        <taxon>Rhodophyticola</taxon>
    </lineage>
</organism>
<keyword evidence="7" id="KW-1133">Transmembrane helix</keyword>
<evidence type="ECO:0000256" key="10">
    <source>
        <dbReference type="SAM" id="Coils"/>
    </source>
</evidence>
<keyword evidence="10" id="KW-0175">Coiled coil</keyword>
<evidence type="ECO:0000256" key="4">
    <source>
        <dbReference type="ARBA" id="ARBA00022475"/>
    </source>
</evidence>
<dbReference type="PANTHER" id="PTHR30386">
    <property type="entry name" value="MEMBRANE FUSION SUBUNIT OF EMRAB-TOLC MULTIDRUG EFFLUX PUMP"/>
    <property type="match status" value="1"/>
</dbReference>
<keyword evidence="14" id="KW-1185">Reference proteome</keyword>
<comment type="caution">
    <text evidence="13">The sequence shown here is derived from an EMBL/GenBank/DDBJ whole genome shotgun (WGS) entry which is preliminary data.</text>
</comment>
<evidence type="ECO:0000259" key="12">
    <source>
        <dbReference type="Pfam" id="PF26002"/>
    </source>
</evidence>
<evidence type="ECO:0000313" key="14">
    <source>
        <dbReference type="Proteomes" id="UP000281343"/>
    </source>
</evidence>
<evidence type="ECO:0000256" key="6">
    <source>
        <dbReference type="ARBA" id="ARBA00022692"/>
    </source>
</evidence>
<dbReference type="NCBIfam" id="TIGR01843">
    <property type="entry name" value="type_I_hlyD"/>
    <property type="match status" value="1"/>
</dbReference>
<dbReference type="PANTHER" id="PTHR30386:SF17">
    <property type="entry name" value="ALKALINE PROTEASE SECRETION PROTEIN APRE"/>
    <property type="match status" value="1"/>
</dbReference>
<evidence type="ECO:0000313" key="13">
    <source>
        <dbReference type="EMBL" id="RMA42336.1"/>
    </source>
</evidence>
<dbReference type="InterPro" id="IPR058781">
    <property type="entry name" value="HH_AprE-like"/>
</dbReference>
<dbReference type="Gene3D" id="2.40.30.170">
    <property type="match status" value="1"/>
</dbReference>
<evidence type="ECO:0000256" key="2">
    <source>
        <dbReference type="ARBA" id="ARBA00009477"/>
    </source>
</evidence>
<dbReference type="OrthoDB" id="9810980at2"/>
<reference evidence="13 14" key="1">
    <citation type="submission" date="2018-10" db="EMBL/GenBank/DDBJ databases">
        <authorList>
            <person name="Jung H.S."/>
            <person name="Jeon C.O."/>
        </authorList>
    </citation>
    <scope>NUCLEOTIDE SEQUENCE [LARGE SCALE GENOMIC DNA]</scope>
    <source>
        <strain evidence="13 14">MA-7-27</strain>
    </source>
</reference>
<dbReference type="GO" id="GO:0015031">
    <property type="term" value="P:protein transport"/>
    <property type="evidence" value="ECO:0007669"/>
    <property type="project" value="InterPro"/>
</dbReference>